<dbReference type="OrthoDB" id="10278681at2759"/>
<dbReference type="EMBL" id="BMAO01012020">
    <property type="protein sequence ID" value="GFQ78394.1"/>
    <property type="molecule type" value="Genomic_DNA"/>
</dbReference>
<proteinExistence type="predicted"/>
<evidence type="ECO:0000313" key="2">
    <source>
        <dbReference type="Proteomes" id="UP000887116"/>
    </source>
</evidence>
<dbReference type="Proteomes" id="UP000887116">
    <property type="component" value="Unassembled WGS sequence"/>
</dbReference>
<protein>
    <submittedName>
        <fullName evidence="1">Uncharacterized protein</fullName>
    </submittedName>
</protein>
<reference evidence="1" key="1">
    <citation type="submission" date="2020-07" db="EMBL/GenBank/DDBJ databases">
        <title>Multicomponent nature underlies the extraordinary mechanical properties of spider dragline silk.</title>
        <authorList>
            <person name="Kono N."/>
            <person name="Nakamura H."/>
            <person name="Mori M."/>
            <person name="Yoshida Y."/>
            <person name="Ohtoshi R."/>
            <person name="Malay A.D."/>
            <person name="Moran D.A.P."/>
            <person name="Tomita M."/>
            <person name="Numata K."/>
            <person name="Arakawa K."/>
        </authorList>
    </citation>
    <scope>NUCLEOTIDE SEQUENCE</scope>
</reference>
<sequence>MNSWNAPVKTSQTIFVTIQRRIRQTKVTRSCVYLNELSHLLGTPLRCPVNSICRIHFCPEILEFVSIPEAQRYLTFPSIPASAKATLAAFLKAVTIAFRIDRKVPSHSLSLAFVKGLVSLGLGTPCPCRNYFRHRTSSSKELRAGGRQFAKDE</sequence>
<organism evidence="1 2">
    <name type="scientific">Trichonephila clavata</name>
    <name type="common">Joro spider</name>
    <name type="synonym">Nephila clavata</name>
    <dbReference type="NCBI Taxonomy" id="2740835"/>
    <lineage>
        <taxon>Eukaryota</taxon>
        <taxon>Metazoa</taxon>
        <taxon>Ecdysozoa</taxon>
        <taxon>Arthropoda</taxon>
        <taxon>Chelicerata</taxon>
        <taxon>Arachnida</taxon>
        <taxon>Araneae</taxon>
        <taxon>Araneomorphae</taxon>
        <taxon>Entelegynae</taxon>
        <taxon>Araneoidea</taxon>
        <taxon>Nephilidae</taxon>
        <taxon>Trichonephila</taxon>
    </lineage>
</organism>
<gene>
    <name evidence="1" type="ORF">TNCT_191291</name>
</gene>
<keyword evidence="2" id="KW-1185">Reference proteome</keyword>
<name>A0A8X6KM91_TRICU</name>
<evidence type="ECO:0000313" key="1">
    <source>
        <dbReference type="EMBL" id="GFQ78394.1"/>
    </source>
</evidence>
<comment type="caution">
    <text evidence="1">The sequence shown here is derived from an EMBL/GenBank/DDBJ whole genome shotgun (WGS) entry which is preliminary data.</text>
</comment>
<accession>A0A8X6KM91</accession>
<dbReference type="AlphaFoldDB" id="A0A8X6KM91"/>